<proteinExistence type="inferred from homology"/>
<keyword evidence="8 14" id="KW-0862">Zinc</keyword>
<dbReference type="InterPro" id="IPR036116">
    <property type="entry name" value="FN3_sf"/>
</dbReference>
<dbReference type="InterPro" id="IPR003961">
    <property type="entry name" value="FN3_dom"/>
</dbReference>
<evidence type="ECO:0000313" key="18">
    <source>
        <dbReference type="Proteomes" id="UP000007648"/>
    </source>
</evidence>
<evidence type="ECO:0000256" key="3">
    <source>
        <dbReference type="ARBA" id="ARBA00019818"/>
    </source>
</evidence>
<feature type="chain" id="PRO_5029946562" description="Prolactin receptor" evidence="14">
    <location>
        <begin position="25"/>
        <end position="627"/>
    </location>
</feature>
<dbReference type="GO" id="GO:0060736">
    <property type="term" value="P:prostate gland growth"/>
    <property type="evidence" value="ECO:0007669"/>
    <property type="project" value="Ensembl"/>
</dbReference>
<organism evidence="17 18">
    <name type="scientific">Sarcophilus harrisii</name>
    <name type="common">Tasmanian devil</name>
    <name type="synonym">Sarcophilus laniarius</name>
    <dbReference type="NCBI Taxonomy" id="9305"/>
    <lineage>
        <taxon>Eukaryota</taxon>
        <taxon>Metazoa</taxon>
        <taxon>Chordata</taxon>
        <taxon>Craniata</taxon>
        <taxon>Vertebrata</taxon>
        <taxon>Euteleostomi</taxon>
        <taxon>Mammalia</taxon>
        <taxon>Metatheria</taxon>
        <taxon>Dasyuromorphia</taxon>
        <taxon>Dasyuridae</taxon>
        <taxon>Sarcophilus</taxon>
    </lineage>
</organism>
<comment type="domain">
    <text evidence="14">The WSXWS motif appears to be necessary for proper protein folding and thereby efficient intracellular transport and cell-surface receptor binding.</text>
</comment>
<dbReference type="KEGG" id="shr:100915999"/>
<evidence type="ECO:0000256" key="14">
    <source>
        <dbReference type="RuleBase" id="RU365035"/>
    </source>
</evidence>
<name>G3W3I3_SARHA</name>
<dbReference type="STRING" id="9305.ENSSHAP00000009988"/>
<dbReference type="AlphaFoldDB" id="G3W3I3"/>
<gene>
    <name evidence="14 17" type="primary">PRLR</name>
</gene>
<dbReference type="GO" id="GO:0019955">
    <property type="term" value="F:cytokine binding"/>
    <property type="evidence" value="ECO:0007669"/>
    <property type="project" value="TreeGrafter"/>
</dbReference>
<evidence type="ECO:0000256" key="4">
    <source>
        <dbReference type="ARBA" id="ARBA00022692"/>
    </source>
</evidence>
<dbReference type="GO" id="GO:0043066">
    <property type="term" value="P:negative regulation of apoptotic process"/>
    <property type="evidence" value="ECO:0007669"/>
    <property type="project" value="Ensembl"/>
</dbReference>
<dbReference type="SMART" id="SM00060">
    <property type="entry name" value="FN3"/>
    <property type="match status" value="2"/>
</dbReference>
<keyword evidence="12 14" id="KW-0675">Receptor</keyword>
<evidence type="ECO:0000256" key="11">
    <source>
        <dbReference type="ARBA" id="ARBA00023157"/>
    </source>
</evidence>
<keyword evidence="10 14" id="KW-0472">Membrane</keyword>
<dbReference type="GO" id="GO:0030155">
    <property type="term" value="P:regulation of cell adhesion"/>
    <property type="evidence" value="ECO:0007669"/>
    <property type="project" value="Ensembl"/>
</dbReference>
<dbReference type="RefSeq" id="XP_031819968.1">
    <property type="nucleotide sequence ID" value="XM_031964108.1"/>
</dbReference>
<keyword evidence="4 14" id="KW-0812">Transmembrane</keyword>
<feature type="domain" description="Fibronectin type-III" evidence="16">
    <location>
        <begin position="27"/>
        <end position="128"/>
    </location>
</feature>
<sequence>MKENVTSATIFLLLLFLHTNLLNGQSAPGKPKIEKCRSPEKETFTCWWKPGSDGGIPTNYTLFYRKEGESLTHECPDYKTGGPNSCYFNKKHTSIWMVYIIWVNATNQMGKSMSDPRYVDVTYIVEPDPPLNLTLEVKQPEDGKPYLWLKWSPPAMVDVRSGWLTLQYELRLKPEKAAEWETHFAGQQTQFKIFSLYLGQKYLVEVRCKPDHGSWSQWSPQSSILIPSDVKMKDTTVWIFVAVLSSIVCLIIVWTMALKGYSMITCLLPPVPGPKIKGFDTHLLEKGKSEELLSALGCQGFPPTSDCEDLLVEFLEVDDNEDQQLMPTHVKDHPSQGMKPTHLDPDSDSGRGSCDSPSLLSEKCEEPRVPPPTFPIPEVNEKPEDPGTKMTHSWDPQPQGINLEGKIPYFSAIGSKSSTWPMPQQSSNHNLRSSYHNIADICKVALGTVNAPAVSLKKEENQALNYSTTIDTVGKGATDKQNELEHFHSKADQDSTWLLPKEKMPFMSPRPMDYVEIHKVNKDGALSLLPKQKESSVHGEQAGTPDTSKEYTKVSRVMDNNILVLMQDPRAQAAMTFEESAKETPQPLPHNQAEKNLSYCTSSPGDCRLQTGGLDYLDPTCFMHSFN</sequence>
<dbReference type="OrthoDB" id="8858139at2759"/>
<protein>
    <recommendedName>
        <fullName evidence="3 14">Prolactin receptor</fullName>
        <shortName evidence="14">PRL-R</shortName>
    </recommendedName>
</protein>
<dbReference type="GeneID" id="100915999"/>
<dbReference type="RefSeq" id="XP_031819977.1">
    <property type="nucleotide sequence ID" value="XM_031964117.1"/>
</dbReference>
<accession>G3W3I3</accession>
<reference evidence="17 18" key="1">
    <citation type="journal article" date="2011" name="Proc. Natl. Acad. Sci. U.S.A.">
        <title>Genetic diversity and population structure of the endangered marsupial Sarcophilus harrisii (Tasmanian devil).</title>
        <authorList>
            <person name="Miller W."/>
            <person name="Hayes V.M."/>
            <person name="Ratan A."/>
            <person name="Petersen D.C."/>
            <person name="Wittekindt N.E."/>
            <person name="Miller J."/>
            <person name="Walenz B."/>
            <person name="Knight J."/>
            <person name="Qi J."/>
            <person name="Zhao F."/>
            <person name="Wang Q."/>
            <person name="Bedoya-Reina O.C."/>
            <person name="Katiyar N."/>
            <person name="Tomsho L.P."/>
            <person name="Kasson L.M."/>
            <person name="Hardie R.A."/>
            <person name="Woodbridge P."/>
            <person name="Tindall E.A."/>
            <person name="Bertelsen M.F."/>
            <person name="Dixon D."/>
            <person name="Pyecroft S."/>
            <person name="Helgen K.M."/>
            <person name="Lesk A.M."/>
            <person name="Pringle T.H."/>
            <person name="Patterson N."/>
            <person name="Zhang Y."/>
            <person name="Kreiss A."/>
            <person name="Woods G.M."/>
            <person name="Jones M.E."/>
            <person name="Schuster S.C."/>
        </authorList>
    </citation>
    <scope>NUCLEOTIDE SEQUENCE [LARGE SCALE GENOMIC DNA]</scope>
</reference>
<dbReference type="GeneTree" id="ENSGT00940000154851"/>
<dbReference type="InterPro" id="IPR015152">
    <property type="entry name" value="Growth/epo_recpt_lig-bind"/>
</dbReference>
<evidence type="ECO:0000313" key="17">
    <source>
        <dbReference type="Ensembl" id="ENSSHAP00000009988.2"/>
    </source>
</evidence>
<dbReference type="GO" id="GO:0009617">
    <property type="term" value="P:response to bacterium"/>
    <property type="evidence" value="ECO:0007669"/>
    <property type="project" value="Ensembl"/>
</dbReference>
<dbReference type="PANTHER" id="PTHR23036">
    <property type="entry name" value="CYTOKINE RECEPTOR"/>
    <property type="match status" value="1"/>
</dbReference>
<dbReference type="FunFam" id="2.60.40.10:FF:000358">
    <property type="entry name" value="Prolactin receptor"/>
    <property type="match status" value="1"/>
</dbReference>
<dbReference type="GO" id="GO:0009897">
    <property type="term" value="C:external side of plasma membrane"/>
    <property type="evidence" value="ECO:0007669"/>
    <property type="project" value="TreeGrafter"/>
</dbReference>
<dbReference type="GO" id="GO:0004925">
    <property type="term" value="F:prolactin receptor activity"/>
    <property type="evidence" value="ECO:0007669"/>
    <property type="project" value="Ensembl"/>
</dbReference>
<keyword evidence="5 14" id="KW-0479">Metal-binding</keyword>
<dbReference type="PANTHER" id="PTHR23036:SF86">
    <property type="entry name" value="PROLACTIN RECEPTOR"/>
    <property type="match status" value="1"/>
</dbReference>
<keyword evidence="11 14" id="KW-1015">Disulfide bond</keyword>
<dbReference type="PROSITE" id="PS50853">
    <property type="entry name" value="FN3"/>
    <property type="match status" value="2"/>
</dbReference>
<dbReference type="Ensembl" id="ENSSHAT00000010075.2">
    <property type="protein sequence ID" value="ENSSHAP00000009988.2"/>
    <property type="gene ID" value="ENSSHAG00000008641.2"/>
</dbReference>
<dbReference type="GO" id="GO:0007259">
    <property type="term" value="P:cell surface receptor signaling pathway via JAK-STAT"/>
    <property type="evidence" value="ECO:0007669"/>
    <property type="project" value="Ensembl"/>
</dbReference>
<evidence type="ECO:0000256" key="13">
    <source>
        <dbReference type="ARBA" id="ARBA00023180"/>
    </source>
</evidence>
<dbReference type="GO" id="GO:0007595">
    <property type="term" value="P:lactation"/>
    <property type="evidence" value="ECO:0007669"/>
    <property type="project" value="Ensembl"/>
</dbReference>
<reference evidence="17" key="3">
    <citation type="submission" date="2025-09" db="UniProtKB">
        <authorList>
            <consortium name="Ensembl"/>
        </authorList>
    </citation>
    <scope>IDENTIFICATION</scope>
</reference>
<dbReference type="GO" id="GO:0008289">
    <property type="term" value="F:lipid binding"/>
    <property type="evidence" value="ECO:0007669"/>
    <property type="project" value="Ensembl"/>
</dbReference>
<comment type="subcellular location">
    <subcellularLocation>
        <location evidence="1 14">Membrane</location>
        <topology evidence="1 14">Single-pass type I membrane protein</topology>
    </subcellularLocation>
</comment>
<keyword evidence="7" id="KW-0677">Repeat</keyword>
<evidence type="ECO:0000256" key="15">
    <source>
        <dbReference type="SAM" id="MobiDB-lite"/>
    </source>
</evidence>
<reference evidence="17" key="2">
    <citation type="submission" date="2025-08" db="UniProtKB">
        <authorList>
            <consortium name="Ensembl"/>
        </authorList>
    </citation>
    <scope>IDENTIFICATION</scope>
</reference>
<comment type="similarity">
    <text evidence="2 14">Belongs to the type I cytokine receptor family. Type 1 subfamily.</text>
</comment>
<dbReference type="SUPFAM" id="SSF49265">
    <property type="entry name" value="Fibronectin type III"/>
    <property type="match status" value="2"/>
</dbReference>
<dbReference type="RefSeq" id="XP_031819985.1">
    <property type="nucleotide sequence ID" value="XM_031964125.1"/>
</dbReference>
<evidence type="ECO:0000256" key="8">
    <source>
        <dbReference type="ARBA" id="ARBA00022833"/>
    </source>
</evidence>
<comment type="subunit">
    <text evidence="14">Interacts with SMARCA1. Interacts with NEK3 and VAV2 and this interaction is prolactin-dependent.</text>
</comment>
<feature type="signal peptide" evidence="14">
    <location>
        <begin position="1"/>
        <end position="24"/>
    </location>
</feature>
<evidence type="ECO:0000256" key="5">
    <source>
        <dbReference type="ARBA" id="ARBA00022723"/>
    </source>
</evidence>
<dbReference type="InterPro" id="IPR013783">
    <property type="entry name" value="Ig-like_fold"/>
</dbReference>
<dbReference type="GO" id="GO:0030856">
    <property type="term" value="P:regulation of epithelial cell differentiation"/>
    <property type="evidence" value="ECO:0007669"/>
    <property type="project" value="Ensembl"/>
</dbReference>
<dbReference type="InParanoid" id="G3W3I3"/>
<evidence type="ECO:0000256" key="9">
    <source>
        <dbReference type="ARBA" id="ARBA00022989"/>
    </source>
</evidence>
<dbReference type="eggNOG" id="ENOG502R22A">
    <property type="taxonomic scope" value="Eukaryota"/>
</dbReference>
<evidence type="ECO:0000256" key="2">
    <source>
        <dbReference type="ARBA" id="ARBA00007885"/>
    </source>
</evidence>
<dbReference type="FunFam" id="2.60.40.10:FF:000287">
    <property type="entry name" value="Prolactin receptor"/>
    <property type="match status" value="1"/>
</dbReference>
<comment type="domain">
    <text evidence="14">The box 1 motif is required for JAK interaction and/or activation.</text>
</comment>
<dbReference type="GO" id="GO:0017046">
    <property type="term" value="F:peptide hormone binding"/>
    <property type="evidence" value="ECO:0007669"/>
    <property type="project" value="Ensembl"/>
</dbReference>
<dbReference type="InterPro" id="IPR003528">
    <property type="entry name" value="Long_hematopoietin_rcpt_CS"/>
</dbReference>
<dbReference type="CTD" id="5618"/>
<keyword evidence="13" id="KW-0325">Glycoprotein</keyword>
<dbReference type="CDD" id="cd00063">
    <property type="entry name" value="FN3"/>
    <property type="match status" value="2"/>
</dbReference>
<feature type="domain" description="Fibronectin type-III" evidence="16">
    <location>
        <begin position="129"/>
        <end position="229"/>
    </location>
</feature>
<dbReference type="GO" id="GO:0120162">
    <property type="term" value="P:positive regulation of cold-induced thermogenesis"/>
    <property type="evidence" value="ECO:0007669"/>
    <property type="project" value="Ensembl"/>
</dbReference>
<keyword evidence="18" id="KW-1185">Reference proteome</keyword>
<dbReference type="GO" id="GO:0060749">
    <property type="term" value="P:mammary gland alveolus development"/>
    <property type="evidence" value="ECO:0007669"/>
    <property type="project" value="Ensembl"/>
</dbReference>
<keyword evidence="6 14" id="KW-0732">Signal</keyword>
<comment type="function">
    <text evidence="14">This is a receptor for the anterior pituitary hormone prolactin.</text>
</comment>
<evidence type="ECO:0000259" key="16">
    <source>
        <dbReference type="PROSITE" id="PS50853"/>
    </source>
</evidence>
<dbReference type="Gene3D" id="2.60.40.10">
    <property type="entry name" value="Immunoglobulins"/>
    <property type="match status" value="2"/>
</dbReference>
<evidence type="ECO:0000256" key="1">
    <source>
        <dbReference type="ARBA" id="ARBA00004479"/>
    </source>
</evidence>
<evidence type="ECO:0000256" key="6">
    <source>
        <dbReference type="ARBA" id="ARBA00022729"/>
    </source>
</evidence>
<dbReference type="Proteomes" id="UP000007648">
    <property type="component" value="Unassembled WGS sequence"/>
</dbReference>
<dbReference type="FunCoup" id="G3W3I3">
    <property type="interactions" value="898"/>
</dbReference>
<keyword evidence="9 14" id="KW-1133">Transmembrane helix</keyword>
<evidence type="ECO:0000256" key="12">
    <source>
        <dbReference type="ARBA" id="ARBA00023170"/>
    </source>
</evidence>
<dbReference type="GO" id="GO:0046872">
    <property type="term" value="F:metal ion binding"/>
    <property type="evidence" value="ECO:0007669"/>
    <property type="project" value="UniProtKB-KW"/>
</dbReference>
<dbReference type="GO" id="GO:0043235">
    <property type="term" value="C:receptor complex"/>
    <property type="evidence" value="ECO:0007669"/>
    <property type="project" value="TreeGrafter"/>
</dbReference>
<feature type="region of interest" description="Disordered" evidence="15">
    <location>
        <begin position="327"/>
        <end position="400"/>
    </location>
</feature>
<feature type="transmembrane region" description="Helical" evidence="14">
    <location>
        <begin position="237"/>
        <end position="258"/>
    </location>
</feature>
<dbReference type="GO" id="GO:0008284">
    <property type="term" value="P:positive regulation of cell population proliferation"/>
    <property type="evidence" value="ECO:0007669"/>
    <property type="project" value="TreeGrafter"/>
</dbReference>
<dbReference type="Pfam" id="PF09067">
    <property type="entry name" value="EpoR_lig-bind"/>
    <property type="match status" value="1"/>
</dbReference>
<feature type="compositionally biased region" description="Polar residues" evidence="15">
    <location>
        <begin position="390"/>
        <end position="400"/>
    </location>
</feature>
<dbReference type="PROSITE" id="PS01352">
    <property type="entry name" value="HEMATOPO_REC_L_F1"/>
    <property type="match status" value="1"/>
</dbReference>
<dbReference type="InterPro" id="IPR050379">
    <property type="entry name" value="Type-I_Cytokine_Rcpt"/>
</dbReference>
<evidence type="ECO:0000256" key="10">
    <source>
        <dbReference type="ARBA" id="ARBA00023136"/>
    </source>
</evidence>
<evidence type="ECO:0000256" key="7">
    <source>
        <dbReference type="ARBA" id="ARBA00022737"/>
    </source>
</evidence>
<dbReference type="RefSeq" id="XP_031819993.1">
    <property type="nucleotide sequence ID" value="XM_031964133.1"/>
</dbReference>
<dbReference type="GO" id="GO:0060644">
    <property type="term" value="P:mammary gland epithelial cell differentiation"/>
    <property type="evidence" value="ECO:0007669"/>
    <property type="project" value="Ensembl"/>
</dbReference>